<name>A0A3B0RM41_9ZZZZ</name>
<reference evidence="11" key="1">
    <citation type="submission" date="2018-06" db="EMBL/GenBank/DDBJ databases">
        <authorList>
            <person name="Zhirakovskaya E."/>
        </authorList>
    </citation>
    <scope>NUCLEOTIDE SEQUENCE</scope>
</reference>
<dbReference type="GO" id="GO:0003774">
    <property type="term" value="F:cytoskeletal motor activity"/>
    <property type="evidence" value="ECO:0007669"/>
    <property type="project" value="InterPro"/>
</dbReference>
<proteinExistence type="inferred from homology"/>
<dbReference type="GO" id="GO:0071978">
    <property type="term" value="P:bacterial-type flagellum-dependent swarming motility"/>
    <property type="evidence" value="ECO:0007669"/>
    <property type="project" value="TreeGrafter"/>
</dbReference>
<dbReference type="PANTHER" id="PTHR30034:SF6">
    <property type="entry name" value="YOP PROTEINS TRANSLOCATION PROTEIN Q"/>
    <property type="match status" value="1"/>
</dbReference>
<dbReference type="SUPFAM" id="SSF101801">
    <property type="entry name" value="Surface presentation of antigens (SPOA)"/>
    <property type="match status" value="1"/>
</dbReference>
<dbReference type="CDD" id="cd17908">
    <property type="entry name" value="FliM"/>
    <property type="match status" value="1"/>
</dbReference>
<dbReference type="Gene3D" id="3.40.1550.10">
    <property type="entry name" value="CheC-like"/>
    <property type="match status" value="1"/>
</dbReference>
<comment type="similarity">
    <text evidence="3">Belongs to the FliM family.</text>
</comment>
<dbReference type="EMBL" id="UOEF01000147">
    <property type="protein sequence ID" value="VAV92732.1"/>
    <property type="molecule type" value="Genomic_DNA"/>
</dbReference>
<sequence length="294" mass="33193">MPEIKEYKFTDRPPAGSSNIDILESTTDRFCEQLEEVIAKVVSSPAEVSCEGTKQQSFGDWIGSLASFESISTYRLIPLKGNLLVHLNEQMIAAFVDVYFGGTTERKNLREKPVFREIEETIIDRFCILLLEQFGRCFSAQTEFEAIHIGHESNPSYVDSIGFREQVACQKFIVTIGKLSWPITIIFGEEAIKSMAEFSSGQSENKSGPPDPMWQRQWKRNLNQVHLPLRTVLAQPVMTLPQLFQMKVNDVIPIMVKAKPPLFVANRKFATGTLGEQDGCSAYKIERIETGEFA</sequence>
<evidence type="ECO:0000256" key="6">
    <source>
        <dbReference type="ARBA" id="ARBA00022500"/>
    </source>
</evidence>
<evidence type="ECO:0000256" key="4">
    <source>
        <dbReference type="ARBA" id="ARBA00021898"/>
    </source>
</evidence>
<dbReference type="InterPro" id="IPR001543">
    <property type="entry name" value="FliN-like_C"/>
</dbReference>
<evidence type="ECO:0000259" key="10">
    <source>
        <dbReference type="Pfam" id="PF01052"/>
    </source>
</evidence>
<dbReference type="GO" id="GO:0050918">
    <property type="term" value="P:positive chemotaxis"/>
    <property type="evidence" value="ECO:0007669"/>
    <property type="project" value="TreeGrafter"/>
</dbReference>
<dbReference type="Pfam" id="PF01052">
    <property type="entry name" value="FliMN_C"/>
    <property type="match status" value="1"/>
</dbReference>
<keyword evidence="6" id="KW-0145">Chemotaxis</keyword>
<evidence type="ECO:0000256" key="5">
    <source>
        <dbReference type="ARBA" id="ARBA00022475"/>
    </source>
</evidence>
<evidence type="ECO:0000256" key="9">
    <source>
        <dbReference type="ARBA" id="ARBA00023143"/>
    </source>
</evidence>
<dbReference type="InterPro" id="IPR001689">
    <property type="entry name" value="Flag_FliM"/>
</dbReference>
<gene>
    <name evidence="11" type="ORF">MNBD_ALPHA04-1929</name>
</gene>
<dbReference type="GO" id="GO:0009425">
    <property type="term" value="C:bacterial-type flagellum basal body"/>
    <property type="evidence" value="ECO:0007669"/>
    <property type="project" value="UniProtKB-SubCell"/>
</dbReference>
<dbReference type="GO" id="GO:0005886">
    <property type="term" value="C:plasma membrane"/>
    <property type="evidence" value="ECO:0007669"/>
    <property type="project" value="UniProtKB-SubCell"/>
</dbReference>
<dbReference type="InterPro" id="IPR028976">
    <property type="entry name" value="CheC-like_sf"/>
</dbReference>
<keyword evidence="5" id="KW-1003">Cell membrane</keyword>
<evidence type="ECO:0000256" key="3">
    <source>
        <dbReference type="ARBA" id="ARBA00011049"/>
    </source>
</evidence>
<dbReference type="AlphaFoldDB" id="A0A3B0RM41"/>
<feature type="domain" description="Flagellar motor switch protein FliN-like C-terminal" evidence="10">
    <location>
        <begin position="221"/>
        <end position="288"/>
    </location>
</feature>
<keyword evidence="7" id="KW-0283">Flagellar rotation</keyword>
<keyword evidence="9" id="KW-0975">Bacterial flagellum</keyword>
<dbReference type="InterPro" id="IPR036429">
    <property type="entry name" value="SpoA-like_sf"/>
</dbReference>
<evidence type="ECO:0000256" key="7">
    <source>
        <dbReference type="ARBA" id="ARBA00022779"/>
    </source>
</evidence>
<dbReference type="PANTHER" id="PTHR30034">
    <property type="entry name" value="FLAGELLAR MOTOR SWITCH PROTEIN FLIM"/>
    <property type="match status" value="1"/>
</dbReference>
<comment type="subcellular location">
    <subcellularLocation>
        <location evidence="1">Bacterial flagellum basal body</location>
    </subcellularLocation>
    <subcellularLocation>
        <location evidence="2">Cell membrane</location>
        <topology evidence="2">Peripheral membrane protein</topology>
    </subcellularLocation>
</comment>
<protein>
    <recommendedName>
        <fullName evidence="4">Flagellar motor switch protein FliM</fullName>
    </recommendedName>
</protein>
<dbReference type="SUPFAM" id="SSF103039">
    <property type="entry name" value="CheC-like"/>
    <property type="match status" value="1"/>
</dbReference>
<evidence type="ECO:0000256" key="8">
    <source>
        <dbReference type="ARBA" id="ARBA00023136"/>
    </source>
</evidence>
<keyword evidence="8" id="KW-0472">Membrane</keyword>
<accession>A0A3B0RM41</accession>
<evidence type="ECO:0000256" key="2">
    <source>
        <dbReference type="ARBA" id="ARBA00004202"/>
    </source>
</evidence>
<evidence type="ECO:0000256" key="1">
    <source>
        <dbReference type="ARBA" id="ARBA00004117"/>
    </source>
</evidence>
<dbReference type="Gene3D" id="2.30.330.10">
    <property type="entry name" value="SpoA-like"/>
    <property type="match status" value="1"/>
</dbReference>
<evidence type="ECO:0000313" key="11">
    <source>
        <dbReference type="EMBL" id="VAV92732.1"/>
    </source>
</evidence>
<dbReference type="Pfam" id="PF02154">
    <property type="entry name" value="FliM"/>
    <property type="match status" value="1"/>
</dbReference>
<organism evidence="11">
    <name type="scientific">hydrothermal vent metagenome</name>
    <dbReference type="NCBI Taxonomy" id="652676"/>
    <lineage>
        <taxon>unclassified sequences</taxon>
        <taxon>metagenomes</taxon>
        <taxon>ecological metagenomes</taxon>
    </lineage>
</organism>